<accession>A0A0N8R4A8</accession>
<gene>
    <name evidence="1" type="ORF">ALO75_04882</name>
</gene>
<dbReference type="Proteomes" id="UP000051335">
    <property type="component" value="Unassembled WGS sequence"/>
</dbReference>
<evidence type="ECO:0000313" key="2">
    <source>
        <dbReference type="Proteomes" id="UP000051335"/>
    </source>
</evidence>
<evidence type="ECO:0000313" key="1">
    <source>
        <dbReference type="EMBL" id="KPW91870.1"/>
    </source>
</evidence>
<dbReference type="EMBL" id="LJQC01000864">
    <property type="protein sequence ID" value="KPW91870.1"/>
    <property type="molecule type" value="Genomic_DNA"/>
</dbReference>
<dbReference type="AlphaFoldDB" id="A0A0N8R4A8"/>
<name>A0A0N8R4A8_9PSED</name>
<reference evidence="1 2" key="1">
    <citation type="submission" date="2015-09" db="EMBL/GenBank/DDBJ databases">
        <title>Genome announcement of multiple Pseudomonas syringae strains.</title>
        <authorList>
            <person name="Thakur S."/>
            <person name="Wang P.W."/>
            <person name="Gong Y."/>
            <person name="Weir B.S."/>
            <person name="Guttman D.S."/>
        </authorList>
    </citation>
    <scope>NUCLEOTIDE SEQUENCE [LARGE SCALE GENOMIC DNA]</scope>
    <source>
        <strain evidence="1 2">ICMP17001</strain>
    </source>
</reference>
<dbReference type="PATRIC" id="fig|317659.3.peg.4146"/>
<keyword evidence="2" id="KW-1185">Reference proteome</keyword>
<organism evidence="1 2">
    <name type="scientific">Pseudomonas syringae pv. coryli</name>
    <dbReference type="NCBI Taxonomy" id="317659"/>
    <lineage>
        <taxon>Bacteria</taxon>
        <taxon>Pseudomonadati</taxon>
        <taxon>Pseudomonadota</taxon>
        <taxon>Gammaproteobacteria</taxon>
        <taxon>Pseudomonadales</taxon>
        <taxon>Pseudomonadaceae</taxon>
        <taxon>Pseudomonas</taxon>
    </lineage>
</organism>
<sequence length="44" mass="4589">MVVAGMGVINSAATRVHPSGPCSSPRSVRVADMSETLFPVTFLL</sequence>
<proteinExistence type="predicted"/>
<comment type="caution">
    <text evidence="1">The sequence shown here is derived from an EMBL/GenBank/DDBJ whole genome shotgun (WGS) entry which is preliminary data.</text>
</comment>
<protein>
    <submittedName>
        <fullName evidence="1">Uncharacterized protein</fullName>
    </submittedName>
</protein>